<evidence type="ECO:0000313" key="3">
    <source>
        <dbReference type="Proteomes" id="UP001596074"/>
    </source>
</evidence>
<dbReference type="InterPro" id="IPR007278">
    <property type="entry name" value="DUF397"/>
</dbReference>
<dbReference type="EMBL" id="JBHSON010000011">
    <property type="protein sequence ID" value="MFC5745892.1"/>
    <property type="molecule type" value="Genomic_DNA"/>
</dbReference>
<feature type="domain" description="DUF397" evidence="1">
    <location>
        <begin position="3"/>
        <end position="56"/>
    </location>
</feature>
<organism evidence="2 3">
    <name type="scientific">Actinomadura rugatobispora</name>
    <dbReference type="NCBI Taxonomy" id="1994"/>
    <lineage>
        <taxon>Bacteria</taxon>
        <taxon>Bacillati</taxon>
        <taxon>Actinomycetota</taxon>
        <taxon>Actinomycetes</taxon>
        <taxon>Streptosporangiales</taxon>
        <taxon>Thermomonosporaceae</taxon>
        <taxon>Actinomadura</taxon>
    </lineage>
</organism>
<evidence type="ECO:0000259" key="1">
    <source>
        <dbReference type="Pfam" id="PF04149"/>
    </source>
</evidence>
<evidence type="ECO:0000313" key="2">
    <source>
        <dbReference type="EMBL" id="MFC5745892.1"/>
    </source>
</evidence>
<proteinExistence type="predicted"/>
<sequence>MIRWRKSSRSEGSVNGACVEVARLDARVGVRDSKDPEGPRLALPVESFAGLLREVKDGKLDL</sequence>
<protein>
    <submittedName>
        <fullName evidence="2">DUF397 domain-containing protein</fullName>
    </submittedName>
</protein>
<reference evidence="3" key="1">
    <citation type="journal article" date="2019" name="Int. J. Syst. Evol. Microbiol.">
        <title>The Global Catalogue of Microorganisms (GCM) 10K type strain sequencing project: providing services to taxonomists for standard genome sequencing and annotation.</title>
        <authorList>
            <consortium name="The Broad Institute Genomics Platform"/>
            <consortium name="The Broad Institute Genome Sequencing Center for Infectious Disease"/>
            <person name="Wu L."/>
            <person name="Ma J."/>
        </authorList>
    </citation>
    <scope>NUCLEOTIDE SEQUENCE [LARGE SCALE GENOMIC DNA]</scope>
    <source>
        <strain evidence="3">KCTC 42087</strain>
    </source>
</reference>
<dbReference type="Proteomes" id="UP001596074">
    <property type="component" value="Unassembled WGS sequence"/>
</dbReference>
<dbReference type="RefSeq" id="WP_378281517.1">
    <property type="nucleotide sequence ID" value="NZ_JBHSON010000011.1"/>
</dbReference>
<name>A0ABW0ZTQ0_9ACTN</name>
<dbReference type="Pfam" id="PF04149">
    <property type="entry name" value="DUF397"/>
    <property type="match status" value="1"/>
</dbReference>
<comment type="caution">
    <text evidence="2">The sequence shown here is derived from an EMBL/GenBank/DDBJ whole genome shotgun (WGS) entry which is preliminary data.</text>
</comment>
<keyword evidence="3" id="KW-1185">Reference proteome</keyword>
<gene>
    <name evidence="2" type="ORF">ACFPZN_09765</name>
</gene>
<accession>A0ABW0ZTQ0</accession>